<evidence type="ECO:0000313" key="3">
    <source>
        <dbReference type="Proteomes" id="UP000297245"/>
    </source>
</evidence>
<feature type="compositionally biased region" description="Acidic residues" evidence="1">
    <location>
        <begin position="131"/>
        <end position="142"/>
    </location>
</feature>
<feature type="compositionally biased region" description="Acidic residues" evidence="1">
    <location>
        <begin position="159"/>
        <end position="172"/>
    </location>
</feature>
<feature type="region of interest" description="Disordered" evidence="1">
    <location>
        <begin position="118"/>
        <end position="191"/>
    </location>
</feature>
<evidence type="ECO:0000256" key="1">
    <source>
        <dbReference type="SAM" id="MobiDB-lite"/>
    </source>
</evidence>
<dbReference type="AlphaFoldDB" id="A0A4V4HDX2"/>
<evidence type="ECO:0000313" key="2">
    <source>
        <dbReference type="EMBL" id="THU88785.1"/>
    </source>
</evidence>
<sequence length="284" mass="32195">MPLSNGTDPEGRISSLKNALALTFPVWDTRYSNTKGLEFSCQICPGEHRWWASRRVKTHEATQKHQRCLRERQNQQRSIPQAPDIAPVLDSVLQGPLNVSENQASLLEELRQGLFEEGTPLTPFDFRTDYEDTQSSDDDETDSLPGSDSETCDGSSLFDSDDEDTGVESDEDNFGRNVGPRTERVSTDPSSDWYPWSSREVSAFRTSSRLIGKTRSRSNAYWTSSAIFHAPLSPVDKMRQFNGPCWHWEYPTCRLNARWTVLTALYKMHAVLKALGTTRCKSTF</sequence>
<name>A0A4V4HDX2_DENBC</name>
<protein>
    <submittedName>
        <fullName evidence="2">Uncharacterized protein</fullName>
    </submittedName>
</protein>
<reference evidence="2 3" key="1">
    <citation type="journal article" date="2019" name="Nat. Ecol. Evol.">
        <title>Megaphylogeny resolves global patterns of mushroom evolution.</title>
        <authorList>
            <person name="Varga T."/>
            <person name="Krizsan K."/>
            <person name="Foldi C."/>
            <person name="Dima B."/>
            <person name="Sanchez-Garcia M."/>
            <person name="Sanchez-Ramirez S."/>
            <person name="Szollosi G.J."/>
            <person name="Szarkandi J.G."/>
            <person name="Papp V."/>
            <person name="Albert L."/>
            <person name="Andreopoulos W."/>
            <person name="Angelini C."/>
            <person name="Antonin V."/>
            <person name="Barry K.W."/>
            <person name="Bougher N.L."/>
            <person name="Buchanan P."/>
            <person name="Buyck B."/>
            <person name="Bense V."/>
            <person name="Catcheside P."/>
            <person name="Chovatia M."/>
            <person name="Cooper J."/>
            <person name="Damon W."/>
            <person name="Desjardin D."/>
            <person name="Finy P."/>
            <person name="Geml J."/>
            <person name="Haridas S."/>
            <person name="Hughes K."/>
            <person name="Justo A."/>
            <person name="Karasinski D."/>
            <person name="Kautmanova I."/>
            <person name="Kiss B."/>
            <person name="Kocsube S."/>
            <person name="Kotiranta H."/>
            <person name="LaButti K.M."/>
            <person name="Lechner B.E."/>
            <person name="Liimatainen K."/>
            <person name="Lipzen A."/>
            <person name="Lukacs Z."/>
            <person name="Mihaltcheva S."/>
            <person name="Morgado L.N."/>
            <person name="Niskanen T."/>
            <person name="Noordeloos M.E."/>
            <person name="Ohm R.A."/>
            <person name="Ortiz-Santana B."/>
            <person name="Ovrebo C."/>
            <person name="Racz N."/>
            <person name="Riley R."/>
            <person name="Savchenko A."/>
            <person name="Shiryaev A."/>
            <person name="Soop K."/>
            <person name="Spirin V."/>
            <person name="Szebenyi C."/>
            <person name="Tomsovsky M."/>
            <person name="Tulloss R.E."/>
            <person name="Uehling J."/>
            <person name="Grigoriev I.V."/>
            <person name="Vagvolgyi C."/>
            <person name="Papp T."/>
            <person name="Martin F.M."/>
            <person name="Miettinen O."/>
            <person name="Hibbett D.S."/>
            <person name="Nagy L.G."/>
        </authorList>
    </citation>
    <scope>NUCLEOTIDE SEQUENCE [LARGE SCALE GENOMIC DNA]</scope>
    <source>
        <strain evidence="2 3">CBS 962.96</strain>
    </source>
</reference>
<accession>A0A4V4HDX2</accession>
<feature type="compositionally biased region" description="Polar residues" evidence="1">
    <location>
        <begin position="144"/>
        <end position="158"/>
    </location>
</feature>
<keyword evidence="3" id="KW-1185">Reference proteome</keyword>
<organism evidence="2 3">
    <name type="scientific">Dendrothele bispora (strain CBS 962.96)</name>
    <dbReference type="NCBI Taxonomy" id="1314807"/>
    <lineage>
        <taxon>Eukaryota</taxon>
        <taxon>Fungi</taxon>
        <taxon>Dikarya</taxon>
        <taxon>Basidiomycota</taxon>
        <taxon>Agaricomycotina</taxon>
        <taxon>Agaricomycetes</taxon>
        <taxon>Agaricomycetidae</taxon>
        <taxon>Agaricales</taxon>
        <taxon>Agaricales incertae sedis</taxon>
        <taxon>Dendrothele</taxon>
    </lineage>
</organism>
<dbReference type="Proteomes" id="UP000297245">
    <property type="component" value="Unassembled WGS sequence"/>
</dbReference>
<proteinExistence type="predicted"/>
<dbReference type="EMBL" id="ML179395">
    <property type="protein sequence ID" value="THU88785.1"/>
    <property type="molecule type" value="Genomic_DNA"/>
</dbReference>
<gene>
    <name evidence="2" type="ORF">K435DRAFT_865935</name>
</gene>